<dbReference type="AlphaFoldDB" id="A0A380E329"/>
<evidence type="ECO:0000313" key="3">
    <source>
        <dbReference type="Proteomes" id="UP000254502"/>
    </source>
</evidence>
<organism evidence="2 3">
    <name type="scientific">Staphylococcus aureus</name>
    <dbReference type="NCBI Taxonomy" id="1280"/>
    <lineage>
        <taxon>Bacteria</taxon>
        <taxon>Bacillati</taxon>
        <taxon>Bacillota</taxon>
        <taxon>Bacilli</taxon>
        <taxon>Bacillales</taxon>
        <taxon>Staphylococcaceae</taxon>
        <taxon>Staphylococcus</taxon>
    </lineage>
</organism>
<sequence length="62" mass="7182">MSIILKMTFEKNRQSIDTNSHQDHTEDVEKDPIRIRTSGYNREYGATVSTKKCPKKKKDAVI</sequence>
<protein>
    <submittedName>
        <fullName evidence="2">Elastin binding protein ebpS</fullName>
    </submittedName>
</protein>
<accession>A0A380E329</accession>
<feature type="region of interest" description="Disordered" evidence="1">
    <location>
        <begin position="14"/>
        <end position="41"/>
    </location>
</feature>
<reference evidence="2 3" key="1">
    <citation type="submission" date="2018-06" db="EMBL/GenBank/DDBJ databases">
        <authorList>
            <consortium name="Pathogen Informatics"/>
            <person name="Doyle S."/>
        </authorList>
    </citation>
    <scope>NUCLEOTIDE SEQUENCE [LARGE SCALE GENOMIC DNA]</scope>
    <source>
        <strain evidence="2 3">NCTC5664</strain>
    </source>
</reference>
<gene>
    <name evidence="2" type="primary">ebpS_3</name>
    <name evidence="2" type="ORF">NCTC5664_03364</name>
</gene>
<feature type="compositionally biased region" description="Basic and acidic residues" evidence="1">
    <location>
        <begin position="14"/>
        <end position="34"/>
    </location>
</feature>
<evidence type="ECO:0000313" key="2">
    <source>
        <dbReference type="EMBL" id="SUK94364.1"/>
    </source>
</evidence>
<name>A0A380E329_STAAU</name>
<proteinExistence type="predicted"/>
<dbReference type="Proteomes" id="UP000254502">
    <property type="component" value="Unassembled WGS sequence"/>
</dbReference>
<evidence type="ECO:0000256" key="1">
    <source>
        <dbReference type="SAM" id="MobiDB-lite"/>
    </source>
</evidence>
<dbReference type="EMBL" id="UHAQ01000004">
    <property type="protein sequence ID" value="SUK94364.1"/>
    <property type="molecule type" value="Genomic_DNA"/>
</dbReference>